<name>A0A9X4L616_9STAP</name>
<dbReference type="RefSeq" id="WP_107518131.1">
    <property type="nucleotide sequence ID" value="NZ_JAMBPY010000008.1"/>
</dbReference>
<proteinExistence type="predicted"/>
<keyword evidence="2" id="KW-1185">Reference proteome</keyword>
<dbReference type="Proteomes" id="UP001152422">
    <property type="component" value="Unassembled WGS sequence"/>
</dbReference>
<evidence type="ECO:0000313" key="1">
    <source>
        <dbReference type="EMBL" id="MDG0847037.1"/>
    </source>
</evidence>
<accession>A0A9X4L616</accession>
<reference evidence="1" key="1">
    <citation type="submission" date="2022-05" db="EMBL/GenBank/DDBJ databases">
        <title>Comparative genomics of Staphylococcus equorum isolates.</title>
        <authorList>
            <person name="Luelf R.H."/>
        </authorList>
    </citation>
    <scope>NUCLEOTIDE SEQUENCE</scope>
    <source>
        <strain evidence="1">TMW 2.2497</strain>
    </source>
</reference>
<sequence length="221" mass="26465">MNIFRAINKWIAPYKYDNEIEQTKKERSSKKKKVKLNKVTKEDKKPTELDAVNRGELGVKIITLNNQIDEDTAFQRLDNSASHIAYYYHSNNRHQIAVRFEQQSGFRYYQRNPAKLQSFKPMIYPKYKPYDKTHLIPVGFHGSENDPRLNIGWNRKLNRGAIKKHEQKVININKNHTIFWFVDVEKRNESEAYWTSTVWFEDGELLDRKKFVDKDKFHWPS</sequence>
<dbReference type="AlphaFoldDB" id="A0A9X4L616"/>
<organism evidence="1 2">
    <name type="scientific">Staphylococcus equorum</name>
    <dbReference type="NCBI Taxonomy" id="246432"/>
    <lineage>
        <taxon>Bacteria</taxon>
        <taxon>Bacillati</taxon>
        <taxon>Bacillota</taxon>
        <taxon>Bacilli</taxon>
        <taxon>Bacillales</taxon>
        <taxon>Staphylococcaceae</taxon>
        <taxon>Staphylococcus</taxon>
    </lineage>
</organism>
<gene>
    <name evidence="1" type="ORF">M4L89_12440</name>
</gene>
<protein>
    <submittedName>
        <fullName evidence="1">Uncharacterized protein</fullName>
    </submittedName>
</protein>
<evidence type="ECO:0000313" key="2">
    <source>
        <dbReference type="Proteomes" id="UP001152422"/>
    </source>
</evidence>
<dbReference type="EMBL" id="JAMBQA010000008">
    <property type="protein sequence ID" value="MDG0847037.1"/>
    <property type="molecule type" value="Genomic_DNA"/>
</dbReference>
<comment type="caution">
    <text evidence="1">The sequence shown here is derived from an EMBL/GenBank/DDBJ whole genome shotgun (WGS) entry which is preliminary data.</text>
</comment>